<dbReference type="Proteomes" id="UP000267027">
    <property type="component" value="Unassembled WGS sequence"/>
</dbReference>
<name>A0A158PEK0_ANGCS</name>
<sequence>MWILYGCFIATFFYLLTVTNIFETNKSISELIKKKPATEYPQGFHVSSRPLQNRNVVEAVLSSSTQDVFDTCPFVSPDPWDPEIINYIDVKYGFFDNCTVNVKWSPITELRNGHVRLLRAGSARKYECRARCVNYQDEEHVTFEAWRDIEDPSPFYCDFVQTECSSRKRTISYVHMQIAELSTKSIHANIHPHVHIILLDSVASSQAIRALPRTINFLTNAMEAVQFRKLNKVGANSRPNGFVMLFGKTTEPVMREIIDMEPIPADWTYSTYCKQFLDESIYIPIQYRNAGYKTFGAQDYEASLLNFPNCLGLKEQEFQHTYRPFDLLVSMDRKLKIAHENASCSKSHNNMLKYLETFLNSYKGNRNTDSSKFSLSWVTKLAHDDSGRLYKADFDLYNFFLRNRHEETKTPFGRNEANNPFLYVIVPKSLRNSDVFKVLKAKQQELITPHDIHATLKDILEEQPFSNFNDTTFKSFLPSSRGSSLLREFEKGVQRNCKTLPIPFQYCICQYAKIPLDDDGLAIKLGQFAVDGINAIIKQNNESENCSHLILHQDSVITVETN</sequence>
<dbReference type="STRING" id="334426.A0A158PEK0"/>
<reference evidence="1 2" key="2">
    <citation type="submission" date="2018-11" db="EMBL/GenBank/DDBJ databases">
        <authorList>
            <consortium name="Pathogen Informatics"/>
        </authorList>
    </citation>
    <scope>NUCLEOTIDE SEQUENCE [LARGE SCALE GENOMIC DNA]</scope>
    <source>
        <strain evidence="1 2">Costa Rica</strain>
    </source>
</reference>
<evidence type="ECO:0000313" key="2">
    <source>
        <dbReference type="Proteomes" id="UP000267027"/>
    </source>
</evidence>
<dbReference type="CDD" id="cd16021">
    <property type="entry name" value="ALP_like"/>
    <property type="match status" value="1"/>
</dbReference>
<evidence type="ECO:0000313" key="3">
    <source>
        <dbReference type="WBParaSite" id="ACOC_0000208401-mRNA-1"/>
    </source>
</evidence>
<evidence type="ECO:0000313" key="1">
    <source>
        <dbReference type="EMBL" id="VDM53670.1"/>
    </source>
</evidence>
<dbReference type="InterPro" id="IPR004245">
    <property type="entry name" value="DUF229"/>
</dbReference>
<dbReference type="AlphaFoldDB" id="A0A158PEK0"/>
<accession>A0A158PEK0</accession>
<dbReference type="Pfam" id="PF02995">
    <property type="entry name" value="DUF229"/>
    <property type="match status" value="2"/>
</dbReference>
<dbReference type="EMBL" id="UYYA01000374">
    <property type="protein sequence ID" value="VDM53670.1"/>
    <property type="molecule type" value="Genomic_DNA"/>
</dbReference>
<keyword evidence="2" id="KW-1185">Reference proteome</keyword>
<dbReference type="OMA" id="LEAACWK"/>
<dbReference type="GO" id="GO:0005615">
    <property type="term" value="C:extracellular space"/>
    <property type="evidence" value="ECO:0007669"/>
    <property type="project" value="TreeGrafter"/>
</dbReference>
<proteinExistence type="predicted"/>
<dbReference type="OrthoDB" id="413313at2759"/>
<protein>
    <submittedName>
        <fullName evidence="1 3">Uncharacterized protein</fullName>
    </submittedName>
</protein>
<organism evidence="3">
    <name type="scientific">Angiostrongylus costaricensis</name>
    <name type="common">Nematode worm</name>
    <dbReference type="NCBI Taxonomy" id="334426"/>
    <lineage>
        <taxon>Eukaryota</taxon>
        <taxon>Metazoa</taxon>
        <taxon>Ecdysozoa</taxon>
        <taxon>Nematoda</taxon>
        <taxon>Chromadorea</taxon>
        <taxon>Rhabditida</taxon>
        <taxon>Rhabditina</taxon>
        <taxon>Rhabditomorpha</taxon>
        <taxon>Strongyloidea</taxon>
        <taxon>Metastrongylidae</taxon>
        <taxon>Angiostrongylus</taxon>
    </lineage>
</organism>
<dbReference type="WBParaSite" id="ACOC_0000208401-mRNA-1">
    <property type="protein sequence ID" value="ACOC_0000208401-mRNA-1"/>
    <property type="gene ID" value="ACOC_0000208401"/>
</dbReference>
<dbReference type="PANTHER" id="PTHR10974">
    <property type="entry name" value="FI08016P-RELATED"/>
    <property type="match status" value="1"/>
</dbReference>
<dbReference type="PANTHER" id="PTHR10974:SF75">
    <property type="entry name" value="SULFATASE DOMAIN-CONTAINING PROTEIN"/>
    <property type="match status" value="1"/>
</dbReference>
<reference evidence="3" key="1">
    <citation type="submission" date="2016-04" db="UniProtKB">
        <authorList>
            <consortium name="WormBaseParasite"/>
        </authorList>
    </citation>
    <scope>IDENTIFICATION</scope>
</reference>
<gene>
    <name evidence="1" type="ORF">ACOC_LOCUS2085</name>
</gene>